<accession>A0ABS6ZIK1</accession>
<dbReference type="EMBL" id="JAHYCA010000001">
    <property type="protein sequence ID" value="MBW6389881.1"/>
    <property type="molecule type" value="Genomic_DNA"/>
</dbReference>
<feature type="chain" id="PRO_5046745196" evidence="2">
    <location>
        <begin position="29"/>
        <end position="214"/>
    </location>
</feature>
<protein>
    <submittedName>
        <fullName evidence="3">Uncharacterized protein</fullName>
    </submittedName>
</protein>
<evidence type="ECO:0000256" key="2">
    <source>
        <dbReference type="SAM" id="SignalP"/>
    </source>
</evidence>
<name>A0ABS6ZIK1_9GAMM</name>
<proteinExistence type="predicted"/>
<dbReference type="Proteomes" id="UP000769617">
    <property type="component" value="Unassembled WGS sequence"/>
</dbReference>
<keyword evidence="2" id="KW-0732">Signal</keyword>
<evidence type="ECO:0000256" key="1">
    <source>
        <dbReference type="SAM" id="Coils"/>
    </source>
</evidence>
<feature type="coiled-coil region" evidence="1">
    <location>
        <begin position="63"/>
        <end position="98"/>
    </location>
</feature>
<organism evidence="3 4">
    <name type="scientific">Billgrantia antri</name>
    <dbReference type="NCBI Taxonomy" id="2846777"/>
    <lineage>
        <taxon>Bacteria</taxon>
        <taxon>Pseudomonadati</taxon>
        <taxon>Pseudomonadota</taxon>
        <taxon>Gammaproteobacteria</taxon>
        <taxon>Oceanospirillales</taxon>
        <taxon>Halomonadaceae</taxon>
        <taxon>Billgrantia</taxon>
    </lineage>
</organism>
<evidence type="ECO:0000313" key="3">
    <source>
        <dbReference type="EMBL" id="MBW6389881.1"/>
    </source>
</evidence>
<keyword evidence="1" id="KW-0175">Coiled coil</keyword>
<evidence type="ECO:0000313" key="4">
    <source>
        <dbReference type="Proteomes" id="UP000769617"/>
    </source>
</evidence>
<dbReference type="RefSeq" id="WP_219790428.1">
    <property type="nucleotide sequence ID" value="NZ_JAHYCA010000001.1"/>
</dbReference>
<comment type="caution">
    <text evidence="3">The sequence shown here is derived from an EMBL/GenBank/DDBJ whole genome shotgun (WGS) entry which is preliminary data.</text>
</comment>
<reference evidence="3 4" key="1">
    <citation type="submission" date="2021-07" db="EMBL/GenBank/DDBJ databases">
        <authorList>
            <person name="So Y."/>
        </authorList>
    </citation>
    <scope>NUCLEOTIDE SEQUENCE [LARGE SCALE GENOMIC DNA]</scope>
    <source>
        <strain evidence="3 4">Y3S6</strain>
    </source>
</reference>
<sequence length="214" mass="25286">MRRPITRNLLIPALLAVAIAPLSLATMAAPGQGEGGWHEQRHERFEERRQELFEHAGLDEETRSALEEAHSEHMQALRELHERHRERMDEILDEEQREALREAKRDMHQERHGERHQGMQERLTTLVDSWELSDEERERLTELRETLYADMQELRNQEFDSRAERREAWQALRAGHREALGEVLTDEQIAALEAFMQPRHPHGHGKHHGERHRG</sequence>
<gene>
    <name evidence="3" type="ORF">KPL81_01720</name>
</gene>
<feature type="signal peptide" evidence="2">
    <location>
        <begin position="1"/>
        <end position="28"/>
    </location>
</feature>
<keyword evidence="4" id="KW-1185">Reference proteome</keyword>